<dbReference type="Proteomes" id="UP000008386">
    <property type="component" value="Chromosome"/>
</dbReference>
<dbReference type="AlphaFoldDB" id="F8AGG9"/>
<protein>
    <submittedName>
        <fullName evidence="1">Uncharacterized protein</fullName>
    </submittedName>
</protein>
<dbReference type="EMBL" id="CP002779">
    <property type="protein sequence ID" value="AEH25170.1"/>
    <property type="molecule type" value="Genomic_DNA"/>
</dbReference>
<proteinExistence type="predicted"/>
<name>F8AGG9_PYRYC</name>
<reference evidence="1 2" key="1">
    <citation type="journal article" date="2011" name="J. Bacteriol.">
        <title>Complete genome sequence of the obligate piezophilic hyperthermophilic archaeon Pyrococcus yayanosii CH1.</title>
        <authorList>
            <person name="Jun X."/>
            <person name="Lupeng L."/>
            <person name="Minjuan X."/>
            <person name="Oger P."/>
            <person name="Fengping W."/>
            <person name="Jebbar M."/>
            <person name="Xiang X."/>
        </authorList>
    </citation>
    <scope>NUCLEOTIDE SEQUENCE [LARGE SCALE GENOMIC DNA]</scope>
    <source>
        <strain evidence="2">CH1 / JCM 16557</strain>
    </source>
</reference>
<sequence length="37" mass="3803">MREAPVEGGGGGFPPLGAPAAAKLFYDEVNAFIPSLR</sequence>
<keyword evidence="2" id="KW-1185">Reference proteome</keyword>
<organism evidence="1 2">
    <name type="scientific">Pyrococcus yayanosii (strain CH1 / JCM 16557)</name>
    <dbReference type="NCBI Taxonomy" id="529709"/>
    <lineage>
        <taxon>Archaea</taxon>
        <taxon>Methanobacteriati</taxon>
        <taxon>Methanobacteriota</taxon>
        <taxon>Thermococci</taxon>
        <taxon>Thermococcales</taxon>
        <taxon>Thermococcaceae</taxon>
        <taxon>Pyrococcus</taxon>
    </lineage>
</organism>
<accession>F8AGG9</accession>
<evidence type="ECO:0000313" key="2">
    <source>
        <dbReference type="Proteomes" id="UP000008386"/>
    </source>
</evidence>
<evidence type="ECO:0000313" key="1">
    <source>
        <dbReference type="EMBL" id="AEH25170.1"/>
    </source>
</evidence>
<dbReference type="STRING" id="529709.PYCH_15020"/>
<dbReference type="KEGG" id="pya:PYCH_15020"/>
<dbReference type="HOGENOM" id="CLU_3338642_0_0_2"/>
<gene>
    <name evidence="1" type="ordered locus">PYCH_15020</name>
</gene>